<dbReference type="Proteomes" id="UP000317078">
    <property type="component" value="Unassembled WGS sequence"/>
</dbReference>
<dbReference type="InterPro" id="IPR011960">
    <property type="entry name" value="Gentisate_dOase"/>
</dbReference>
<dbReference type="Pfam" id="PF07883">
    <property type="entry name" value="Cupin_2"/>
    <property type="match status" value="1"/>
</dbReference>
<dbReference type="GO" id="GO:0047922">
    <property type="term" value="F:gentisate 1,2-dioxygenase activity"/>
    <property type="evidence" value="ECO:0007669"/>
    <property type="project" value="UniProtKB-UniRule"/>
</dbReference>
<dbReference type="CDD" id="cd02216">
    <property type="entry name" value="cupin_GDO-like_N"/>
    <property type="match status" value="1"/>
</dbReference>
<evidence type="ECO:0000313" key="6">
    <source>
        <dbReference type="Proteomes" id="UP000317078"/>
    </source>
</evidence>
<dbReference type="InterPro" id="IPR013096">
    <property type="entry name" value="Cupin_2"/>
</dbReference>
<dbReference type="NCBIfam" id="TIGR02272">
    <property type="entry name" value="gentisate_1_2"/>
    <property type="match status" value="1"/>
</dbReference>
<dbReference type="CDD" id="cd06992">
    <property type="entry name" value="cupin_GDO-like_C"/>
    <property type="match status" value="1"/>
</dbReference>
<protein>
    <recommendedName>
        <fullName evidence="3">Gentisate 1,2-dioxygenase</fullName>
        <ecNumber evidence="3">1.13.11.4</ecNumber>
    </recommendedName>
</protein>
<dbReference type="AlphaFoldDB" id="A0A502G5N7"/>
<dbReference type="OrthoDB" id="285029at2"/>
<keyword evidence="6" id="KW-1185">Reference proteome</keyword>
<dbReference type="InterPro" id="IPR011051">
    <property type="entry name" value="RmlC_Cupin_sf"/>
</dbReference>
<name>A0A502G5N7_9PROT</name>
<keyword evidence="1 5" id="KW-0223">Dioxygenase</keyword>
<evidence type="ECO:0000256" key="1">
    <source>
        <dbReference type="ARBA" id="ARBA00022964"/>
    </source>
</evidence>
<keyword evidence="2 5" id="KW-0560">Oxidoreductase</keyword>
<dbReference type="Gene3D" id="2.60.120.10">
    <property type="entry name" value="Jelly Rolls"/>
    <property type="match status" value="1"/>
</dbReference>
<evidence type="ECO:0000313" key="5">
    <source>
        <dbReference type="EMBL" id="TPG57168.1"/>
    </source>
</evidence>
<dbReference type="EMBL" id="RCZP01000009">
    <property type="protein sequence ID" value="TPG57168.1"/>
    <property type="molecule type" value="Genomic_DNA"/>
</dbReference>
<evidence type="ECO:0000256" key="2">
    <source>
        <dbReference type="ARBA" id="ARBA00023002"/>
    </source>
</evidence>
<dbReference type="RefSeq" id="WP_140883264.1">
    <property type="nucleotide sequence ID" value="NZ_RCZP01000009.1"/>
</dbReference>
<dbReference type="InterPro" id="IPR047183">
    <property type="entry name" value="GDO-like"/>
</dbReference>
<feature type="domain" description="Cupin type-2" evidence="4">
    <location>
        <begin position="103"/>
        <end position="170"/>
    </location>
</feature>
<dbReference type="EC" id="1.13.11.4" evidence="3"/>
<reference evidence="5 6" key="1">
    <citation type="journal article" date="2019" name="Environ. Microbiol.">
        <title>Species interactions and distinct microbial communities in high Arctic permafrost affected cryosols are associated with the CH4 and CO2 gas fluxes.</title>
        <authorList>
            <person name="Altshuler I."/>
            <person name="Hamel J."/>
            <person name="Turney S."/>
            <person name="Magnuson E."/>
            <person name="Levesque R."/>
            <person name="Greer C."/>
            <person name="Whyte L.G."/>
        </authorList>
    </citation>
    <scope>NUCLEOTIDE SEQUENCE [LARGE SCALE GENOMIC DNA]</scope>
    <source>
        <strain evidence="5 6">S9.3B</strain>
    </source>
</reference>
<dbReference type="InterPro" id="IPR014710">
    <property type="entry name" value="RmlC-like_jellyroll"/>
</dbReference>
<evidence type="ECO:0000256" key="3">
    <source>
        <dbReference type="NCBIfam" id="TIGR02272"/>
    </source>
</evidence>
<gene>
    <name evidence="5" type="primary">gtdA</name>
    <name evidence="5" type="ORF">EAH89_11975</name>
</gene>
<sequence>MDANVKAAPGTQDAAVEAKRQEFYGRIGHQNLTPLWLSLAELVTPEPRSACRPASWRFDEIRAAMMEAGTLITAKEAERRVLVLENPGLRGQSRITTSLYAGVQLVLPGEVAPAHRHSQTALRFVLEGGGAYTAVNGERTIMQEGDFIITPPMAWHDHGNESDRPIFWLDGLDVPLVQFLDASFAEHLDQDEQPVTRPLGDSDARYGANLLPVDHKAGGGSSPVFNYPYARTRDALERMRRAEAWDPCHGLKMRYTNPITGNHAMATMGTFIQLLPKGFSTAAYRSTDATIFVPMEGQGRSFIGDDFVVDWGKRDVFVVPSWKKVRHEAAEESVLFSFSDRPVQEALHLWREDRGNA</sequence>
<dbReference type="SUPFAM" id="SSF51182">
    <property type="entry name" value="RmlC-like cupins"/>
    <property type="match status" value="1"/>
</dbReference>
<dbReference type="PANTHER" id="PTHR41517:SF1">
    <property type="entry name" value="CUPIN"/>
    <property type="match status" value="1"/>
</dbReference>
<comment type="caution">
    <text evidence="5">The sequence shown here is derived from an EMBL/GenBank/DDBJ whole genome shotgun (WGS) entry which is preliminary data.</text>
</comment>
<accession>A0A502G5N7</accession>
<dbReference type="PANTHER" id="PTHR41517">
    <property type="entry name" value="1,2-DIOXYGENASE PROTEIN-RELATED"/>
    <property type="match status" value="1"/>
</dbReference>
<organism evidence="5 6">
    <name type="scientific">Muricoccus nepalensis</name>
    <dbReference type="NCBI Taxonomy" id="1854500"/>
    <lineage>
        <taxon>Bacteria</taxon>
        <taxon>Pseudomonadati</taxon>
        <taxon>Pseudomonadota</taxon>
        <taxon>Alphaproteobacteria</taxon>
        <taxon>Acetobacterales</taxon>
        <taxon>Roseomonadaceae</taxon>
        <taxon>Muricoccus</taxon>
    </lineage>
</organism>
<evidence type="ECO:0000259" key="4">
    <source>
        <dbReference type="Pfam" id="PF07883"/>
    </source>
</evidence>
<proteinExistence type="predicted"/>